<dbReference type="VEuPathDB" id="FungiDB:BDBG_05999"/>
<protein>
    <submittedName>
        <fullName evidence="1">Ser/Thr protein phosphatase</fullName>
    </submittedName>
</protein>
<organism evidence="1 2">
    <name type="scientific">Blastomyces gilchristii (strain SLH14081)</name>
    <name type="common">Blastomyces dermatitidis</name>
    <dbReference type="NCBI Taxonomy" id="559298"/>
    <lineage>
        <taxon>Eukaryota</taxon>
        <taxon>Fungi</taxon>
        <taxon>Dikarya</taxon>
        <taxon>Ascomycota</taxon>
        <taxon>Pezizomycotina</taxon>
        <taxon>Eurotiomycetes</taxon>
        <taxon>Eurotiomycetidae</taxon>
        <taxon>Onygenales</taxon>
        <taxon>Ajellomycetaceae</taxon>
        <taxon>Blastomyces</taxon>
    </lineage>
</organism>
<sequence length="93" mass="10768">MVSFQILSDLHLESPTAYDIFETRQIHLPRPNALRRRFGRPDCARLHAPLACLRRAGGELPTLRIWRWLNNDQVASISAAEPGRRIVIFTHRK</sequence>
<dbReference type="RefSeq" id="XP_031579288.1">
    <property type="nucleotide sequence ID" value="XM_031722407.1"/>
</dbReference>
<accession>A0A179UTG3</accession>
<proteinExistence type="predicted"/>
<reference evidence="2" key="1">
    <citation type="journal article" date="2015" name="PLoS Genet.">
        <title>The dynamic genome and transcriptome of the human fungal pathogen Blastomyces and close relative Emmonsia.</title>
        <authorList>
            <person name="Munoz J.F."/>
            <person name="Gauthier G.M."/>
            <person name="Desjardins C.A."/>
            <person name="Gallo J.E."/>
            <person name="Holder J."/>
            <person name="Sullivan T.D."/>
            <person name="Marty A.J."/>
            <person name="Carmen J.C."/>
            <person name="Chen Z."/>
            <person name="Ding L."/>
            <person name="Gujja S."/>
            <person name="Magrini V."/>
            <person name="Misas E."/>
            <person name="Mitreva M."/>
            <person name="Priest M."/>
            <person name="Saif S."/>
            <person name="Whiston E.A."/>
            <person name="Young S."/>
            <person name="Zeng Q."/>
            <person name="Goldman W.E."/>
            <person name="Mardis E.R."/>
            <person name="Taylor J.W."/>
            <person name="McEwen J.G."/>
            <person name="Clay O.K."/>
            <person name="Klein B.S."/>
            <person name="Cuomo C.A."/>
        </authorList>
    </citation>
    <scope>NUCLEOTIDE SEQUENCE [LARGE SCALE GENOMIC DNA]</scope>
    <source>
        <strain evidence="2">SLH14081</strain>
    </source>
</reference>
<dbReference type="AlphaFoldDB" id="A0A179UTG3"/>
<name>A0A179UTG3_BLAGS</name>
<keyword evidence="2" id="KW-1185">Reference proteome</keyword>
<gene>
    <name evidence="1" type="ORF">BDBG_05999</name>
</gene>
<dbReference type="Proteomes" id="UP000002038">
    <property type="component" value="Unassembled WGS sequence"/>
</dbReference>
<evidence type="ECO:0000313" key="1">
    <source>
        <dbReference type="EMBL" id="OAT10347.1"/>
    </source>
</evidence>
<dbReference type="EMBL" id="GG657459">
    <property type="protein sequence ID" value="OAT10347.1"/>
    <property type="molecule type" value="Genomic_DNA"/>
</dbReference>
<evidence type="ECO:0000313" key="2">
    <source>
        <dbReference type="Proteomes" id="UP000002038"/>
    </source>
</evidence>
<dbReference type="KEGG" id="bgh:BDBG_05999"/>
<dbReference type="GeneID" id="8503616"/>